<dbReference type="EMBL" id="JBHSMQ010000010">
    <property type="protein sequence ID" value="MFC5457473.1"/>
    <property type="molecule type" value="Genomic_DNA"/>
</dbReference>
<dbReference type="SUPFAM" id="SSF158446">
    <property type="entry name" value="IVS-encoded protein-like"/>
    <property type="match status" value="1"/>
</dbReference>
<dbReference type="NCBIfam" id="TIGR02436">
    <property type="entry name" value="four helix bundle protein"/>
    <property type="match status" value="1"/>
</dbReference>
<name>A0ABW0KVG7_9BACT</name>
<dbReference type="CDD" id="cd16377">
    <property type="entry name" value="23S_rRNA_IVP_like"/>
    <property type="match status" value="1"/>
</dbReference>
<evidence type="ECO:0000313" key="2">
    <source>
        <dbReference type="Proteomes" id="UP001596052"/>
    </source>
</evidence>
<dbReference type="Proteomes" id="UP001596052">
    <property type="component" value="Unassembled WGS sequence"/>
</dbReference>
<accession>A0ABW0KVG7</accession>
<protein>
    <submittedName>
        <fullName evidence="1">Four helix bundle protein</fullName>
    </submittedName>
</protein>
<dbReference type="InterPro" id="IPR036583">
    <property type="entry name" value="23S_rRNA_IVS_sf"/>
</dbReference>
<dbReference type="PANTHER" id="PTHR38471">
    <property type="entry name" value="FOUR HELIX BUNDLE PROTEIN"/>
    <property type="match status" value="1"/>
</dbReference>
<dbReference type="RefSeq" id="WP_377170813.1">
    <property type="nucleotide sequence ID" value="NZ_JBHSMQ010000010.1"/>
</dbReference>
<comment type="caution">
    <text evidence="1">The sequence shown here is derived from an EMBL/GenBank/DDBJ whole genome shotgun (WGS) entry which is preliminary data.</text>
</comment>
<dbReference type="Gene3D" id="1.20.1440.60">
    <property type="entry name" value="23S rRNA-intervening sequence"/>
    <property type="match status" value="1"/>
</dbReference>
<reference evidence="2" key="1">
    <citation type="journal article" date="2019" name="Int. J. Syst. Evol. Microbiol.">
        <title>The Global Catalogue of Microorganisms (GCM) 10K type strain sequencing project: providing services to taxonomists for standard genome sequencing and annotation.</title>
        <authorList>
            <consortium name="The Broad Institute Genomics Platform"/>
            <consortium name="The Broad Institute Genome Sequencing Center for Infectious Disease"/>
            <person name="Wu L."/>
            <person name="Ma J."/>
        </authorList>
    </citation>
    <scope>NUCLEOTIDE SEQUENCE [LARGE SCALE GENOMIC DNA]</scope>
    <source>
        <strain evidence="2">CGMCC 4.1469</strain>
    </source>
</reference>
<dbReference type="Pfam" id="PF05635">
    <property type="entry name" value="23S_rRNA_IVP"/>
    <property type="match status" value="1"/>
</dbReference>
<organism evidence="1 2">
    <name type="scientific">Prosthecobacter fluviatilis</name>
    <dbReference type="NCBI Taxonomy" id="445931"/>
    <lineage>
        <taxon>Bacteria</taxon>
        <taxon>Pseudomonadati</taxon>
        <taxon>Verrucomicrobiota</taxon>
        <taxon>Verrucomicrobiia</taxon>
        <taxon>Verrucomicrobiales</taxon>
        <taxon>Verrucomicrobiaceae</taxon>
        <taxon>Prosthecobacter</taxon>
    </lineage>
</organism>
<keyword evidence="2" id="KW-1185">Reference proteome</keyword>
<sequence length="128" mass="14972">MKIERFEDIEGWQLARELCRSVYELAKNSPLGRDFSLKDQMVRSSGSIMDNIAEGFDGGTNREFIRFLQYSKRSCSELQSQLYRCLDQSYCSQDQFETIYNQTALTRNKIGAFINYLSKHLERRTATN</sequence>
<dbReference type="InterPro" id="IPR012657">
    <property type="entry name" value="23S_rRNA-intervening_sequence"/>
</dbReference>
<proteinExistence type="predicted"/>
<gene>
    <name evidence="1" type="ORF">ACFQDI_21580</name>
</gene>
<dbReference type="PANTHER" id="PTHR38471:SF2">
    <property type="entry name" value="FOUR HELIX BUNDLE PROTEIN"/>
    <property type="match status" value="1"/>
</dbReference>
<evidence type="ECO:0000313" key="1">
    <source>
        <dbReference type="EMBL" id="MFC5457473.1"/>
    </source>
</evidence>